<dbReference type="Proteomes" id="UP000327157">
    <property type="component" value="Chromosome 12"/>
</dbReference>
<reference evidence="11 12" key="3">
    <citation type="submission" date="2019-11" db="EMBL/GenBank/DDBJ databases">
        <title>A de novo genome assembly of a pear dwarfing rootstock.</title>
        <authorList>
            <person name="Wang F."/>
            <person name="Wang J."/>
            <person name="Li S."/>
            <person name="Zhang Y."/>
            <person name="Fang M."/>
            <person name="Ma L."/>
            <person name="Zhao Y."/>
            <person name="Jiang S."/>
        </authorList>
    </citation>
    <scope>NUCLEOTIDE SEQUENCE [LARGE SCALE GENOMIC DNA]</scope>
    <source>
        <strain evidence="11">S2</strain>
        <tissue evidence="11">Leaf</tissue>
    </source>
</reference>
<keyword evidence="5" id="KW-0479">Metal-binding</keyword>
<dbReference type="OrthoDB" id="1160128at2759"/>
<dbReference type="PANTHER" id="PTHR22930">
    <property type="match status" value="1"/>
</dbReference>
<dbReference type="InterPro" id="IPR058353">
    <property type="entry name" value="DUF8040"/>
</dbReference>
<dbReference type="GO" id="GO:0016787">
    <property type="term" value="F:hydrolase activity"/>
    <property type="evidence" value="ECO:0007669"/>
    <property type="project" value="UniProtKB-KW"/>
</dbReference>
<reference evidence="11 12" key="1">
    <citation type="submission" date="2019-09" db="EMBL/GenBank/DDBJ databases">
        <authorList>
            <person name="Ou C."/>
        </authorList>
    </citation>
    <scope>NUCLEOTIDE SEQUENCE [LARGE SCALE GENOMIC DNA]</scope>
    <source>
        <strain evidence="11">S2</strain>
        <tissue evidence="11">Leaf</tissue>
    </source>
</reference>
<dbReference type="GO" id="GO:0005634">
    <property type="term" value="C:nucleus"/>
    <property type="evidence" value="ECO:0007669"/>
    <property type="project" value="UniProtKB-SubCell"/>
</dbReference>
<gene>
    <name evidence="11" type="ORF">D8674_008893</name>
</gene>
<sequence>MDSNEVDNTSSSSESDSSSDLDDSLGELLLVTRLYDHYSCLNKEPCMTSHFSSRQYVIELLNGHPQRLFDIVRMDKNTFRNLYSTLRELNFLQDDRSICVEEAVCMVIAETFQHSKETVSRQFNRVLKAICRLGTRIIQPPNMDATPSEILGNPNEILICIVLGIGKYYVVDSGYANMSGFLAPYRKVRYHLRDFRGRGKRPRGAMELFNFRHSSLRNVVERCIGVLKNHFPILKRIPIACCAMHNFIRMQSRNDTLFQQFEDNDVDVVDEESSRTNQEGENMHLNDDNVMNDVRDHIAGSMWPDYVNNN</sequence>
<evidence type="ECO:0000256" key="7">
    <source>
        <dbReference type="ARBA" id="ARBA00023242"/>
    </source>
</evidence>
<accession>A0A5N5I713</accession>
<evidence type="ECO:0000256" key="8">
    <source>
        <dbReference type="SAM" id="MobiDB-lite"/>
    </source>
</evidence>
<proteinExistence type="inferred from homology"/>
<protein>
    <submittedName>
        <fullName evidence="11">Uncharacterized protein</fullName>
    </submittedName>
</protein>
<feature type="domain" description="DUF8040" evidence="10">
    <location>
        <begin position="48"/>
        <end position="132"/>
    </location>
</feature>
<dbReference type="Pfam" id="PF26138">
    <property type="entry name" value="DUF8040"/>
    <property type="match status" value="1"/>
</dbReference>
<feature type="region of interest" description="Disordered" evidence="8">
    <location>
        <begin position="1"/>
        <end position="21"/>
    </location>
</feature>
<evidence type="ECO:0000256" key="1">
    <source>
        <dbReference type="ARBA" id="ARBA00001968"/>
    </source>
</evidence>
<name>A0A5N5I713_9ROSA</name>
<dbReference type="AlphaFoldDB" id="A0A5N5I713"/>
<keyword evidence="12" id="KW-1185">Reference proteome</keyword>
<feature type="domain" description="DDE Tnp4" evidence="9">
    <location>
        <begin position="166"/>
        <end position="240"/>
    </location>
</feature>
<reference evidence="12" key="2">
    <citation type="submission" date="2019-10" db="EMBL/GenBank/DDBJ databases">
        <title>A de novo genome assembly of a pear dwarfing rootstock.</title>
        <authorList>
            <person name="Wang F."/>
            <person name="Wang J."/>
            <person name="Li S."/>
            <person name="Zhang Y."/>
            <person name="Fang M."/>
            <person name="Ma L."/>
            <person name="Zhao Y."/>
            <person name="Jiang S."/>
        </authorList>
    </citation>
    <scope>NUCLEOTIDE SEQUENCE [LARGE SCALE GENOMIC DNA]</scope>
</reference>
<comment type="cofactor">
    <cofactor evidence="1">
        <name>a divalent metal cation</name>
        <dbReference type="ChEBI" id="CHEBI:60240"/>
    </cofactor>
</comment>
<evidence type="ECO:0000256" key="2">
    <source>
        <dbReference type="ARBA" id="ARBA00004123"/>
    </source>
</evidence>
<keyword evidence="4" id="KW-0540">Nuclease</keyword>
<dbReference type="GO" id="GO:0004518">
    <property type="term" value="F:nuclease activity"/>
    <property type="evidence" value="ECO:0007669"/>
    <property type="project" value="UniProtKB-KW"/>
</dbReference>
<dbReference type="InterPro" id="IPR045249">
    <property type="entry name" value="HARBI1-like"/>
</dbReference>
<dbReference type="InterPro" id="IPR027806">
    <property type="entry name" value="HARBI1_dom"/>
</dbReference>
<dbReference type="GO" id="GO:0046872">
    <property type="term" value="F:metal ion binding"/>
    <property type="evidence" value="ECO:0007669"/>
    <property type="project" value="UniProtKB-KW"/>
</dbReference>
<comment type="similarity">
    <text evidence="3">Belongs to the HARBI1 family.</text>
</comment>
<evidence type="ECO:0000259" key="9">
    <source>
        <dbReference type="Pfam" id="PF13359"/>
    </source>
</evidence>
<feature type="compositionally biased region" description="Low complexity" evidence="8">
    <location>
        <begin position="1"/>
        <end position="16"/>
    </location>
</feature>
<dbReference type="PANTHER" id="PTHR22930:SF228">
    <property type="entry name" value="PROTEIN ALP1-LIKE"/>
    <property type="match status" value="1"/>
</dbReference>
<evidence type="ECO:0000256" key="6">
    <source>
        <dbReference type="ARBA" id="ARBA00022801"/>
    </source>
</evidence>
<dbReference type="Pfam" id="PF13359">
    <property type="entry name" value="DDE_Tnp_4"/>
    <property type="match status" value="1"/>
</dbReference>
<keyword evidence="6" id="KW-0378">Hydrolase</keyword>
<evidence type="ECO:0000313" key="11">
    <source>
        <dbReference type="EMBL" id="KAB2631374.1"/>
    </source>
</evidence>
<organism evidence="11 12">
    <name type="scientific">Pyrus ussuriensis x Pyrus communis</name>
    <dbReference type="NCBI Taxonomy" id="2448454"/>
    <lineage>
        <taxon>Eukaryota</taxon>
        <taxon>Viridiplantae</taxon>
        <taxon>Streptophyta</taxon>
        <taxon>Embryophyta</taxon>
        <taxon>Tracheophyta</taxon>
        <taxon>Spermatophyta</taxon>
        <taxon>Magnoliopsida</taxon>
        <taxon>eudicotyledons</taxon>
        <taxon>Gunneridae</taxon>
        <taxon>Pentapetalae</taxon>
        <taxon>rosids</taxon>
        <taxon>fabids</taxon>
        <taxon>Rosales</taxon>
        <taxon>Rosaceae</taxon>
        <taxon>Amygdaloideae</taxon>
        <taxon>Maleae</taxon>
        <taxon>Pyrus</taxon>
    </lineage>
</organism>
<comment type="caution">
    <text evidence="11">The sequence shown here is derived from an EMBL/GenBank/DDBJ whole genome shotgun (WGS) entry which is preliminary data.</text>
</comment>
<dbReference type="EMBL" id="SMOL01000143">
    <property type="protein sequence ID" value="KAB2631374.1"/>
    <property type="molecule type" value="Genomic_DNA"/>
</dbReference>
<comment type="subcellular location">
    <subcellularLocation>
        <location evidence="2">Nucleus</location>
    </subcellularLocation>
</comment>
<evidence type="ECO:0000313" key="12">
    <source>
        <dbReference type="Proteomes" id="UP000327157"/>
    </source>
</evidence>
<evidence type="ECO:0000256" key="5">
    <source>
        <dbReference type="ARBA" id="ARBA00022723"/>
    </source>
</evidence>
<evidence type="ECO:0000256" key="3">
    <source>
        <dbReference type="ARBA" id="ARBA00006958"/>
    </source>
</evidence>
<evidence type="ECO:0000256" key="4">
    <source>
        <dbReference type="ARBA" id="ARBA00022722"/>
    </source>
</evidence>
<keyword evidence="7" id="KW-0539">Nucleus</keyword>
<evidence type="ECO:0000259" key="10">
    <source>
        <dbReference type="Pfam" id="PF26138"/>
    </source>
</evidence>